<keyword evidence="1" id="KW-1133">Transmembrane helix</keyword>
<reference evidence="2" key="1">
    <citation type="journal article" date="2018" name="Nat. Genet.">
        <title>Extensive intraspecific gene order and gene structural variations between Mo17 and other maize genomes.</title>
        <authorList>
            <person name="Sun S."/>
            <person name="Zhou Y."/>
            <person name="Chen J."/>
            <person name="Shi J."/>
            <person name="Zhao H."/>
            <person name="Zhao H."/>
            <person name="Song W."/>
            <person name="Zhang M."/>
            <person name="Cui Y."/>
            <person name="Dong X."/>
            <person name="Liu H."/>
            <person name="Ma X."/>
            <person name="Jiao Y."/>
            <person name="Wang B."/>
            <person name="Wei X."/>
            <person name="Stein J.C."/>
            <person name="Glaubitz J.C."/>
            <person name="Lu F."/>
            <person name="Yu G."/>
            <person name="Liang C."/>
            <person name="Fengler K."/>
            <person name="Li B."/>
            <person name="Rafalski A."/>
            <person name="Schnable P.S."/>
            <person name="Ware D.H."/>
            <person name="Buckler E.S."/>
            <person name="Lai J."/>
        </authorList>
    </citation>
    <scope>NUCLEOTIDE SEQUENCE [LARGE SCALE GENOMIC DNA]</scope>
    <source>
        <tissue evidence="2">Seedling</tissue>
    </source>
</reference>
<dbReference type="EMBL" id="NCVQ01000008">
    <property type="protein sequence ID" value="PWZ15420.1"/>
    <property type="molecule type" value="Genomic_DNA"/>
</dbReference>
<accession>A0A8J8XGX7</accession>
<comment type="caution">
    <text evidence="2">The sequence shown here is derived from an EMBL/GenBank/DDBJ whole genome shotgun (WGS) entry which is preliminary data.</text>
</comment>
<keyword evidence="1" id="KW-0812">Transmembrane</keyword>
<proteinExistence type="predicted"/>
<dbReference type="Proteomes" id="UP000251960">
    <property type="component" value="Chromosome 7"/>
</dbReference>
<organism evidence="2">
    <name type="scientific">Zea mays</name>
    <name type="common">Maize</name>
    <dbReference type="NCBI Taxonomy" id="4577"/>
    <lineage>
        <taxon>Eukaryota</taxon>
        <taxon>Viridiplantae</taxon>
        <taxon>Streptophyta</taxon>
        <taxon>Embryophyta</taxon>
        <taxon>Tracheophyta</taxon>
        <taxon>Spermatophyta</taxon>
        <taxon>Magnoliopsida</taxon>
        <taxon>Liliopsida</taxon>
        <taxon>Poales</taxon>
        <taxon>Poaceae</taxon>
        <taxon>PACMAD clade</taxon>
        <taxon>Panicoideae</taxon>
        <taxon>Andropogonodae</taxon>
        <taxon>Andropogoneae</taxon>
        <taxon>Tripsacinae</taxon>
        <taxon>Zea</taxon>
    </lineage>
</organism>
<sequence>MLACCFLNCVTVIGWFLLPLFCPFFFLFSFLLPACC</sequence>
<evidence type="ECO:0000313" key="2">
    <source>
        <dbReference type="EMBL" id="PWZ15420.1"/>
    </source>
</evidence>
<keyword evidence="1" id="KW-0472">Membrane</keyword>
<name>A0A8J8XGX7_MAIZE</name>
<dbReference type="AlphaFoldDB" id="A0A8J8XGX7"/>
<gene>
    <name evidence="2" type="ORF">Zm00014a_029529</name>
</gene>
<evidence type="ECO:0000256" key="1">
    <source>
        <dbReference type="SAM" id="Phobius"/>
    </source>
</evidence>
<protein>
    <submittedName>
        <fullName evidence="2">Uncharacterized protein</fullName>
    </submittedName>
</protein>
<feature type="transmembrane region" description="Helical" evidence="1">
    <location>
        <begin position="12"/>
        <end position="32"/>
    </location>
</feature>